<dbReference type="CDD" id="cd07023">
    <property type="entry name" value="S49_Sppa_N_C"/>
    <property type="match status" value="1"/>
</dbReference>
<dbReference type="PANTHER" id="PTHR42987:SF7">
    <property type="entry name" value="SIGNAL PEPTIDE PEPTIDASE SPPA-RELATED"/>
    <property type="match status" value="1"/>
</dbReference>
<comment type="caution">
    <text evidence="8">The sequence shown here is derived from an EMBL/GenBank/DDBJ whole genome shotgun (WGS) entry which is preliminary data.</text>
</comment>
<keyword evidence="4" id="KW-0720">Serine protease</keyword>
<accession>U2QHP5</accession>
<comment type="similarity">
    <text evidence="1">Belongs to the peptidase S49 family.</text>
</comment>
<feature type="transmembrane region" description="Helical" evidence="6">
    <location>
        <begin position="68"/>
        <end position="101"/>
    </location>
</feature>
<evidence type="ECO:0000313" key="8">
    <source>
        <dbReference type="EMBL" id="ERK62410.1"/>
    </source>
</evidence>
<keyword evidence="6" id="KW-0472">Membrane</keyword>
<evidence type="ECO:0000256" key="6">
    <source>
        <dbReference type="SAM" id="Phobius"/>
    </source>
</evidence>
<dbReference type="AlphaFoldDB" id="U2QHP5"/>
<dbReference type="RefSeq" id="WP_021796289.1">
    <property type="nucleotide sequence ID" value="NZ_ACVN02000030.1"/>
</dbReference>
<dbReference type="PANTHER" id="PTHR42987">
    <property type="entry name" value="PEPTIDASE S49"/>
    <property type="match status" value="1"/>
</dbReference>
<evidence type="ECO:0000256" key="2">
    <source>
        <dbReference type="ARBA" id="ARBA00022670"/>
    </source>
</evidence>
<dbReference type="SUPFAM" id="SSF52096">
    <property type="entry name" value="ClpP/crotonase"/>
    <property type="match status" value="1"/>
</dbReference>
<dbReference type="Gene3D" id="3.90.226.10">
    <property type="entry name" value="2-enoyl-CoA Hydratase, Chain A, domain 1"/>
    <property type="match status" value="1"/>
</dbReference>
<evidence type="ECO:0000256" key="4">
    <source>
        <dbReference type="ARBA" id="ARBA00022825"/>
    </source>
</evidence>
<feature type="compositionally biased region" description="Low complexity" evidence="5">
    <location>
        <begin position="13"/>
        <end position="30"/>
    </location>
</feature>
<dbReference type="Gene3D" id="6.20.330.10">
    <property type="match status" value="1"/>
</dbReference>
<dbReference type="GO" id="GO:0006508">
    <property type="term" value="P:proteolysis"/>
    <property type="evidence" value="ECO:0007669"/>
    <property type="project" value="UniProtKB-KW"/>
</dbReference>
<evidence type="ECO:0000256" key="5">
    <source>
        <dbReference type="SAM" id="MobiDB-lite"/>
    </source>
</evidence>
<feature type="domain" description="Peptidase S49" evidence="7">
    <location>
        <begin position="199"/>
        <end position="360"/>
    </location>
</feature>
<gene>
    <name evidence="8" type="ORF">HMPREF0682_2910</name>
</gene>
<keyword evidence="9" id="KW-1185">Reference proteome</keyword>
<dbReference type="Proteomes" id="UP000017052">
    <property type="component" value="Unassembled WGS sequence"/>
</dbReference>
<keyword evidence="6" id="KW-1133">Transmembrane helix</keyword>
<proteinExistence type="inferred from homology"/>
<evidence type="ECO:0000259" key="7">
    <source>
        <dbReference type="Pfam" id="PF01343"/>
    </source>
</evidence>
<name>U2QHP5_9ACTN</name>
<evidence type="ECO:0000313" key="9">
    <source>
        <dbReference type="Proteomes" id="UP000017052"/>
    </source>
</evidence>
<dbReference type="InterPro" id="IPR047272">
    <property type="entry name" value="S49_SppA_C"/>
</dbReference>
<keyword evidence="6" id="KW-0812">Transmembrane</keyword>
<dbReference type="GeneID" id="95361076"/>
<protein>
    <submittedName>
        <fullName evidence="8">Signal peptide peptidase SppA, 36K type</fullName>
    </submittedName>
</protein>
<organism evidence="8 9">
    <name type="scientific">Propionibacterium acidifaciens F0233</name>
    <dbReference type="NCBI Taxonomy" id="553198"/>
    <lineage>
        <taxon>Bacteria</taxon>
        <taxon>Bacillati</taxon>
        <taxon>Actinomycetota</taxon>
        <taxon>Actinomycetes</taxon>
        <taxon>Propionibacteriales</taxon>
        <taxon>Propionibacteriaceae</taxon>
        <taxon>Propionibacterium</taxon>
    </lineage>
</organism>
<feature type="region of interest" description="Disordered" evidence="5">
    <location>
        <begin position="1"/>
        <end position="61"/>
    </location>
</feature>
<reference evidence="8" key="1">
    <citation type="submission" date="2013-08" db="EMBL/GenBank/DDBJ databases">
        <authorList>
            <person name="Durkin A.S."/>
            <person name="Haft D.R."/>
            <person name="McCorrison J."/>
            <person name="Torralba M."/>
            <person name="Gillis M."/>
            <person name="Haft D.H."/>
            <person name="Methe B."/>
            <person name="Sutton G."/>
            <person name="Nelson K.E."/>
        </authorList>
    </citation>
    <scope>NUCLEOTIDE SEQUENCE [LARGE SCALE GENOMIC DNA]</scope>
    <source>
        <strain evidence="8">F0233</strain>
    </source>
</reference>
<dbReference type="OrthoDB" id="5623708at2"/>
<evidence type="ECO:0000256" key="1">
    <source>
        <dbReference type="ARBA" id="ARBA00008683"/>
    </source>
</evidence>
<evidence type="ECO:0000256" key="3">
    <source>
        <dbReference type="ARBA" id="ARBA00022801"/>
    </source>
</evidence>
<dbReference type="EMBL" id="ACVN02000030">
    <property type="protein sequence ID" value="ERK62410.1"/>
    <property type="molecule type" value="Genomic_DNA"/>
</dbReference>
<dbReference type="InterPro" id="IPR029045">
    <property type="entry name" value="ClpP/crotonase-like_dom_sf"/>
</dbReference>
<keyword evidence="3" id="KW-0378">Hydrolase</keyword>
<keyword evidence="2" id="KW-0645">Protease</keyword>
<dbReference type="GO" id="GO:0008236">
    <property type="term" value="F:serine-type peptidase activity"/>
    <property type="evidence" value="ECO:0007669"/>
    <property type="project" value="UniProtKB-KW"/>
</dbReference>
<sequence>MSESDSTRPAPGPDRSSSPDSGDVSAPSGAELDDPALLPPPAAPPSSEHPAPPAPYAKEPRRSGFKKGFGAGLGAALGVGVVLCALSLLSALSLVVMLVIIRPGEANTSASTTATTTVWGDAGASHTLRAIEVSGAIETTGGSTSSLYTSATYGYDVADVIDDLEADDADGLLLLMDTPGGTIPGARAIAQAAERYRDRTGHPVIAYVTGMAASGGMYAMAGADHIYADQGTMIGSIGVIMGPFAHYSGVTQIDNGILSGGVSADSIEQFYLTQGTGKDFGNAFREMTDEERAVYTSDIAREYDVFVQWVADERGISTETIRNELGAYLYDAQTAVDKNLADAVMGRDEAFRQAATDSGVDPGDTRIIADTTPGALSRLFGADSSRIFGHGAPMTNGTATSELCTSATTVFAWSANPVQACGS</sequence>
<dbReference type="Pfam" id="PF01343">
    <property type="entry name" value="Peptidase_S49"/>
    <property type="match status" value="1"/>
</dbReference>
<dbReference type="InterPro" id="IPR002142">
    <property type="entry name" value="Peptidase_S49"/>
</dbReference>